<proteinExistence type="predicted"/>
<dbReference type="Gene3D" id="3.10.180.10">
    <property type="entry name" value="2,3-Dihydroxybiphenyl 1,2-Dioxygenase, domain 1"/>
    <property type="match status" value="1"/>
</dbReference>
<dbReference type="PROSITE" id="PS51819">
    <property type="entry name" value="VOC"/>
    <property type="match status" value="1"/>
</dbReference>
<accession>A0A0U3MSW7</accession>
<dbReference type="InterPro" id="IPR037523">
    <property type="entry name" value="VOC_core"/>
</dbReference>
<name>A0A0U3MSW7_9BURK</name>
<dbReference type="InterPro" id="IPR004360">
    <property type="entry name" value="Glyas_Fos-R_dOase_dom"/>
</dbReference>
<dbReference type="Proteomes" id="UP000060699">
    <property type="component" value="Chromosome"/>
</dbReference>
<sequence length="132" mass="14088">MDVFKTHGAFSWSELMTSAPDQAAEFYGSLFGWKLESMPMPGGASGELYRVAKVAETAVGGLFKTPDGAPMPPQWMTYVTVQDVDATAAKAVELGGKILMPVTDIPTVGRMATVQDPQGAVLNIITYSPRMS</sequence>
<dbReference type="STRING" id="76731.RD2015_1582"/>
<dbReference type="InterPro" id="IPR029068">
    <property type="entry name" value="Glyas_Bleomycin-R_OHBP_Dase"/>
</dbReference>
<reference evidence="1 2" key="1">
    <citation type="submission" date="2015-12" db="EMBL/GenBank/DDBJ databases">
        <title>Complete genome of Roseateles depolymerans KCTC 42856.</title>
        <authorList>
            <person name="Kim K.M."/>
        </authorList>
    </citation>
    <scope>NUCLEOTIDE SEQUENCE [LARGE SCALE GENOMIC DNA]</scope>
    <source>
        <strain evidence="1 2">KCTC 42856</strain>
    </source>
</reference>
<dbReference type="PANTHER" id="PTHR33993:SF14">
    <property type="entry name" value="GB|AAF24581.1"/>
    <property type="match status" value="1"/>
</dbReference>
<dbReference type="SUPFAM" id="SSF54593">
    <property type="entry name" value="Glyoxalase/Bleomycin resistance protein/Dihydroxybiphenyl dioxygenase"/>
    <property type="match status" value="1"/>
</dbReference>
<evidence type="ECO:0000313" key="2">
    <source>
        <dbReference type="Proteomes" id="UP000060699"/>
    </source>
</evidence>
<dbReference type="InterPro" id="IPR052164">
    <property type="entry name" value="Anthracycline_SecMetBiosynth"/>
</dbReference>
<dbReference type="AlphaFoldDB" id="A0A0U3MSW7"/>
<dbReference type="PANTHER" id="PTHR33993">
    <property type="entry name" value="GLYOXALASE-RELATED"/>
    <property type="match status" value="1"/>
</dbReference>
<dbReference type="PATRIC" id="fig|76731.3.peg.1619"/>
<dbReference type="KEGG" id="rdp:RD2015_1582"/>
<dbReference type="CDD" id="cd07247">
    <property type="entry name" value="SgaA_N_like"/>
    <property type="match status" value="1"/>
</dbReference>
<protein>
    <submittedName>
        <fullName evidence="1">Glyoxalase</fullName>
    </submittedName>
</protein>
<keyword evidence="2" id="KW-1185">Reference proteome</keyword>
<gene>
    <name evidence="1" type="ORF">RD2015_1582</name>
</gene>
<dbReference type="OrthoDB" id="9793039at2"/>
<dbReference type="EMBL" id="CP013729">
    <property type="protein sequence ID" value="ALV06067.1"/>
    <property type="molecule type" value="Genomic_DNA"/>
</dbReference>
<organism evidence="1 2">
    <name type="scientific">Roseateles depolymerans</name>
    <dbReference type="NCBI Taxonomy" id="76731"/>
    <lineage>
        <taxon>Bacteria</taxon>
        <taxon>Pseudomonadati</taxon>
        <taxon>Pseudomonadota</taxon>
        <taxon>Betaproteobacteria</taxon>
        <taxon>Burkholderiales</taxon>
        <taxon>Sphaerotilaceae</taxon>
        <taxon>Roseateles</taxon>
    </lineage>
</organism>
<dbReference type="Pfam" id="PF00903">
    <property type="entry name" value="Glyoxalase"/>
    <property type="match status" value="1"/>
</dbReference>
<evidence type="ECO:0000313" key="1">
    <source>
        <dbReference type="EMBL" id="ALV06067.1"/>
    </source>
</evidence>
<dbReference type="RefSeq" id="WP_058934417.1">
    <property type="nucleotide sequence ID" value="NZ_CP013729.1"/>
</dbReference>